<keyword evidence="3" id="KW-0378">Hydrolase</keyword>
<dbReference type="InterPro" id="IPR029058">
    <property type="entry name" value="AB_hydrolase_fold"/>
</dbReference>
<proteinExistence type="predicted"/>
<dbReference type="PANTHER" id="PTHR42103:SF2">
    <property type="entry name" value="AB HYDROLASE-1 DOMAIN-CONTAINING PROTEIN"/>
    <property type="match status" value="1"/>
</dbReference>
<dbReference type="SUPFAM" id="SSF53474">
    <property type="entry name" value="alpha/beta-Hydrolases"/>
    <property type="match status" value="1"/>
</dbReference>
<dbReference type="PANTHER" id="PTHR42103">
    <property type="entry name" value="ALPHA/BETA-HYDROLASES SUPERFAMILY PROTEIN"/>
    <property type="match status" value="1"/>
</dbReference>
<dbReference type="Pfam" id="PF02129">
    <property type="entry name" value="Peptidase_S15"/>
    <property type="match status" value="1"/>
</dbReference>
<protein>
    <submittedName>
        <fullName evidence="3">Alpha/beta hydrolase</fullName>
    </submittedName>
</protein>
<feature type="region of interest" description="Disordered" evidence="1">
    <location>
        <begin position="1"/>
        <end position="27"/>
    </location>
</feature>
<gene>
    <name evidence="3" type="ORF">FAS41_21465</name>
</gene>
<name>A0A5R9QUX3_9PSED</name>
<evidence type="ECO:0000313" key="4">
    <source>
        <dbReference type="Proteomes" id="UP000306635"/>
    </source>
</evidence>
<keyword evidence="4" id="KW-1185">Reference proteome</keyword>
<evidence type="ECO:0000259" key="2">
    <source>
        <dbReference type="Pfam" id="PF02129"/>
    </source>
</evidence>
<dbReference type="AlphaFoldDB" id="A0A5R9QUX3"/>
<reference evidence="3 4" key="1">
    <citation type="submission" date="2019-04" db="EMBL/GenBank/DDBJ databases">
        <authorList>
            <person name="Li M."/>
        </authorList>
    </citation>
    <scope>NUCLEOTIDE SEQUENCE [LARGE SCALE GENOMIC DNA]</scope>
    <source>
        <strain evidence="3 4">LAM1902</strain>
    </source>
</reference>
<dbReference type="Proteomes" id="UP000306635">
    <property type="component" value="Unassembled WGS sequence"/>
</dbReference>
<feature type="compositionally biased region" description="Basic and acidic residues" evidence="1">
    <location>
        <begin position="14"/>
        <end position="27"/>
    </location>
</feature>
<accession>A0A5R9QUX3</accession>
<feature type="domain" description="Xaa-Pro dipeptidyl-peptidase-like" evidence="2">
    <location>
        <begin position="24"/>
        <end position="152"/>
    </location>
</feature>
<dbReference type="EMBL" id="SWDV01000030">
    <property type="protein sequence ID" value="TLX73143.1"/>
    <property type="molecule type" value="Genomic_DNA"/>
</dbReference>
<dbReference type="GO" id="GO:0016787">
    <property type="term" value="F:hydrolase activity"/>
    <property type="evidence" value="ECO:0007669"/>
    <property type="project" value="UniProtKB-KW"/>
</dbReference>
<dbReference type="InterPro" id="IPR000383">
    <property type="entry name" value="Xaa-Pro-like_dom"/>
</dbReference>
<dbReference type="OrthoDB" id="9800435at2"/>
<evidence type="ECO:0000256" key="1">
    <source>
        <dbReference type="SAM" id="MobiDB-lite"/>
    </source>
</evidence>
<comment type="caution">
    <text evidence="3">The sequence shown here is derived from an EMBL/GenBank/DDBJ whole genome shotgun (WGS) entry which is preliminary data.</text>
</comment>
<evidence type="ECO:0000313" key="3">
    <source>
        <dbReference type="EMBL" id="TLX73143.1"/>
    </source>
</evidence>
<sequence length="232" mass="25295">MRAGRYNRRSVPAPREESMSEEERRTQLIDGPVGKLQLLIDRPGMPVRGIALISHPQPLLGGSPKHRVPLTLSRKLCSAGWLTVRPSFRGVEGSEGAYAEGIGEAQDMLAVIAYLRNEYPRLPLALVGFSFGAYVFARVASELSPPADAIVLMGLPVGTVPGGRDYQAQAVPAECLLLHGEADEMAPLANLLAWARPHQREVLLYAGADHFFKGCLEKAVERVLQHLQRTAT</sequence>
<dbReference type="Gene3D" id="3.40.50.1820">
    <property type="entry name" value="alpha/beta hydrolase"/>
    <property type="match status" value="1"/>
</dbReference>
<organism evidence="3 4">
    <name type="scientific">Pseudomonas nicosulfuronedens</name>
    <dbReference type="NCBI Taxonomy" id="2571105"/>
    <lineage>
        <taxon>Bacteria</taxon>
        <taxon>Pseudomonadati</taxon>
        <taxon>Pseudomonadota</taxon>
        <taxon>Gammaproteobacteria</taxon>
        <taxon>Pseudomonadales</taxon>
        <taxon>Pseudomonadaceae</taxon>
        <taxon>Pseudomonas</taxon>
    </lineage>
</organism>